<organism evidence="1">
    <name type="scientific">hydrothermal vent metagenome</name>
    <dbReference type="NCBI Taxonomy" id="652676"/>
    <lineage>
        <taxon>unclassified sequences</taxon>
        <taxon>metagenomes</taxon>
        <taxon>ecological metagenomes</taxon>
    </lineage>
</organism>
<dbReference type="EC" id="3.1.3.74" evidence="1"/>
<evidence type="ECO:0000313" key="1">
    <source>
        <dbReference type="EMBL" id="VAW18088.1"/>
    </source>
</evidence>
<name>A0A3B0TJD0_9ZZZZ</name>
<dbReference type="SUPFAM" id="SSF56784">
    <property type="entry name" value="HAD-like"/>
    <property type="match status" value="1"/>
</dbReference>
<dbReference type="GO" id="GO:0033883">
    <property type="term" value="F:pyridoxal phosphatase activity"/>
    <property type="evidence" value="ECO:0007669"/>
    <property type="project" value="UniProtKB-EC"/>
</dbReference>
<dbReference type="EMBL" id="UOEM01000111">
    <property type="protein sequence ID" value="VAW18088.1"/>
    <property type="molecule type" value="Genomic_DNA"/>
</dbReference>
<dbReference type="NCBIfam" id="TIGR01993">
    <property type="entry name" value="Pyr-5-nucltdase"/>
    <property type="match status" value="1"/>
</dbReference>
<dbReference type="SFLD" id="SFLDG01132">
    <property type="entry name" value="C1.5.3:_5'-Nucleotidase_Like"/>
    <property type="match status" value="1"/>
</dbReference>
<accession>A0A3B0TJD0</accession>
<dbReference type="PANTHER" id="PTHR12725:SF117">
    <property type="entry name" value="HALOACID DEHALOGENASE-LIKE HYDROLASE"/>
    <property type="match status" value="1"/>
</dbReference>
<keyword evidence="1" id="KW-0378">Hydrolase</keyword>
<dbReference type="SFLD" id="SFLDG01129">
    <property type="entry name" value="C1.5:_HAD__Beta-PGM__Phosphata"/>
    <property type="match status" value="1"/>
</dbReference>
<dbReference type="PANTHER" id="PTHR12725">
    <property type="entry name" value="HALOACID DEHALOGENASE-LIKE HYDROLASE"/>
    <property type="match status" value="1"/>
</dbReference>
<dbReference type="Gene3D" id="1.10.150.450">
    <property type="match status" value="1"/>
</dbReference>
<dbReference type="Gene3D" id="3.40.50.1000">
    <property type="entry name" value="HAD superfamily/HAD-like"/>
    <property type="match status" value="1"/>
</dbReference>
<reference evidence="1" key="1">
    <citation type="submission" date="2018-06" db="EMBL/GenBank/DDBJ databases">
        <authorList>
            <person name="Zhirakovskaya E."/>
        </authorList>
    </citation>
    <scope>NUCLEOTIDE SEQUENCE</scope>
</reference>
<dbReference type="Pfam" id="PF00702">
    <property type="entry name" value="Hydrolase"/>
    <property type="match status" value="1"/>
</dbReference>
<dbReference type="AlphaFoldDB" id="A0A3B0TJD0"/>
<gene>
    <name evidence="1" type="ORF">MNBD_ALPHA09-1956</name>
</gene>
<protein>
    <submittedName>
        <fullName evidence="1">Pyridoxal-5'-phosphate phosphatase, Alphaproteobacterial type</fullName>
        <ecNumber evidence="1">3.1.3.74</ecNumber>
    </submittedName>
</protein>
<dbReference type="InterPro" id="IPR006439">
    <property type="entry name" value="HAD-SF_hydro_IA"/>
</dbReference>
<dbReference type="InterPro" id="IPR010237">
    <property type="entry name" value="Pyr-5-nucltdase"/>
</dbReference>
<dbReference type="SFLD" id="SFLDS00003">
    <property type="entry name" value="Haloacid_Dehalogenase"/>
    <property type="match status" value="1"/>
</dbReference>
<dbReference type="InterPro" id="IPR036412">
    <property type="entry name" value="HAD-like_sf"/>
</dbReference>
<dbReference type="InterPro" id="IPR023214">
    <property type="entry name" value="HAD_sf"/>
</dbReference>
<dbReference type="NCBIfam" id="TIGR01509">
    <property type="entry name" value="HAD-SF-IA-v3"/>
    <property type="match status" value="1"/>
</dbReference>
<proteinExistence type="predicted"/>
<sequence length="235" mass="26240">MTVSPLAEFAAIRSWIFDLDNTLYPPTTALFSQIDAKMSGFISEWLDVTPARAKELQKHYYHTYGTTLRGLMTEHGMDPHRFLDCVHDIDHSVIAPDALLAEALAALPGRKFIFTNGSRRHAENVSDRLGISHVFEDMFDIVAADFVPKPDAKPYERFLAVTNVEPDTAVMFEDLARNLAVPHALGMRTVLITGSKDRSARADWENAGEDAAHVDHRTDDLAAFLSDILMALEQE</sequence>